<dbReference type="InterPro" id="IPR016184">
    <property type="entry name" value="Capsid/spike_ssDNA_virus"/>
</dbReference>
<sequence>MTMASNIFDAYRAVRPERHSQDIGNEHITDCRSGDIVPIDFYECIPGDRFNMASHVKIRLDPLVNPAYTHIKGKIRSHFVPYRIIWKNFDKFFTGGRTGKDFTPIPVINMRYISKVGFNTLFDYFRLPVGLSDTGQVDNYINAFYFLAYIKIWNDYFRNPSIDVEIDVLESTIYKFDGSSKTYTHPIVDIGDDFSGADVTLFFMNCLGFMNGTFSSNDPDWPLASYTSSIAPSDTISSCARINYARDYFTSSLPTPIHGDAPVIPVDVSSIGSISSPDISVPLNYTSLLSGKHVLYGSGSSIFGSPTTVSPTALSAKIGSSSTTGSDVPITPASHDHSLSSPNVGGSPGVNIKQIADKFSVSGSFSAGFVWNELRIVAQKTVFQEQLNYSGSRYVDALFAIFGVSPDDKTSDRAQFIGGFNVDIYTSEVLQTSETASTPLGSLGGHGIGSDYRHIGSKFIDEFGCIITNFYINNQPLYSQGIRKEFLKRSILDYAIPMFVNLQDEAVLTKELYYTGSTASDTKIFGFQGKYNEYRYTPNCVTGTMRPTANPDGWSNKEWTQARLFSNVPVLSSSFIKQDASSSNRIFADLKNKPQYNILYNAFTIAFRPLPKIANPGLIDHLGV</sequence>
<keyword evidence="4" id="KW-0167">Capsid protein</keyword>
<dbReference type="GO" id="GO:0005198">
    <property type="term" value="F:structural molecule activity"/>
    <property type="evidence" value="ECO:0007669"/>
    <property type="project" value="InterPro"/>
</dbReference>
<keyword evidence="3" id="KW-1140">T=1 icosahedral capsid protein</keyword>
<dbReference type="EMBL" id="OM869636">
    <property type="protein sequence ID" value="UPW41611.1"/>
    <property type="molecule type" value="Genomic_DNA"/>
</dbReference>
<keyword evidence="5" id="KW-0946">Virion</keyword>
<protein>
    <submittedName>
        <fullName evidence="6">Major capsid protein</fullName>
    </submittedName>
</protein>
<dbReference type="GO" id="GO:0039615">
    <property type="term" value="C:T=1 icosahedral viral capsid"/>
    <property type="evidence" value="ECO:0007669"/>
    <property type="project" value="UniProtKB-KW"/>
</dbReference>
<dbReference type="Gene3D" id="2.60.169.10">
    <property type="entry name" value="Microviridae F protein"/>
    <property type="match status" value="2"/>
</dbReference>
<evidence type="ECO:0000256" key="2">
    <source>
        <dbReference type="ARBA" id="ARBA00009963"/>
    </source>
</evidence>
<organism evidence="6">
    <name type="scientific">Peromfec virus RodF8_42</name>
    <dbReference type="NCBI Taxonomy" id="2929375"/>
    <lineage>
        <taxon>Viruses</taxon>
        <taxon>Monodnaviria</taxon>
        <taxon>Sangervirae</taxon>
        <taxon>Phixviricota</taxon>
        <taxon>Malgrandaviricetes</taxon>
        <taxon>Petitvirales</taxon>
        <taxon>Microviridae</taxon>
    </lineage>
</organism>
<proteinExistence type="inferred from homology"/>
<evidence type="ECO:0000256" key="1">
    <source>
        <dbReference type="ARBA" id="ARBA00004328"/>
    </source>
</evidence>
<comment type="subcellular location">
    <subcellularLocation>
        <location evidence="1">Virion</location>
    </subcellularLocation>
</comment>
<dbReference type="Pfam" id="PF02305">
    <property type="entry name" value="Phage_F"/>
    <property type="match status" value="2"/>
</dbReference>
<evidence type="ECO:0000313" key="6">
    <source>
        <dbReference type="EMBL" id="UPW41611.1"/>
    </source>
</evidence>
<evidence type="ECO:0000256" key="5">
    <source>
        <dbReference type="ARBA" id="ARBA00022844"/>
    </source>
</evidence>
<dbReference type="InterPro" id="IPR003514">
    <property type="entry name" value="Microviridae_protein_F"/>
</dbReference>
<dbReference type="InterPro" id="IPR037002">
    <property type="entry name" value="Microviridae_protein_F_sf"/>
</dbReference>
<reference evidence="6" key="1">
    <citation type="submission" date="2022-02" db="EMBL/GenBank/DDBJ databases">
        <title>Towards deciphering the DNA virus diversity associated with rodent species in the families Cricetidae and Heteromyidae.</title>
        <authorList>
            <person name="Lund M."/>
            <person name="Larsen B.B."/>
            <person name="Gryseels S."/>
            <person name="Kraberger S."/>
            <person name="Rowsey D.M."/>
            <person name="Steger L."/>
            <person name="Yule K.M."/>
            <person name="Upham N.S."/>
            <person name="Worobey M."/>
            <person name="Van Doorslaer K."/>
            <person name="Varsani A."/>
        </authorList>
    </citation>
    <scope>NUCLEOTIDE SEQUENCE</scope>
    <source>
        <strain evidence="6">NeonRodF8_42</strain>
    </source>
</reference>
<name>A0A976N217_9VIRU</name>
<evidence type="ECO:0000256" key="3">
    <source>
        <dbReference type="ARBA" id="ARBA00022431"/>
    </source>
</evidence>
<evidence type="ECO:0000256" key="4">
    <source>
        <dbReference type="ARBA" id="ARBA00022561"/>
    </source>
</evidence>
<dbReference type="SUPFAM" id="SSF88645">
    <property type="entry name" value="ssDNA viruses"/>
    <property type="match status" value="1"/>
</dbReference>
<accession>A0A976N217</accession>
<comment type="similarity">
    <text evidence="2">Belongs to the microviridae F protein family.</text>
</comment>